<organism evidence="2 3">
    <name type="scientific">Aerophobetes bacterium</name>
    <dbReference type="NCBI Taxonomy" id="2030807"/>
    <lineage>
        <taxon>Bacteria</taxon>
        <taxon>Candidatus Aerophobota</taxon>
    </lineage>
</organism>
<evidence type="ECO:0000313" key="2">
    <source>
        <dbReference type="EMBL" id="TET11945.1"/>
    </source>
</evidence>
<protein>
    <submittedName>
        <fullName evidence="2">Nucleoside-diphosphate-sugar pyrophosphorylase</fullName>
    </submittedName>
</protein>
<dbReference type="InterPro" id="IPR029044">
    <property type="entry name" value="Nucleotide-diphossugar_trans"/>
</dbReference>
<name>A0A523S1M4_UNCAE</name>
<sequence>MQSLILTGGLGTRLRKTIGNRPKPMVLIRGRPFLEYLLWQLKKYRLEEVVLCTGYLGTQIKEYFGDGQKWGVSIRYSQERIPLGTGGAIKLAENLVRGDTLLVMNGDSFLNIALDELIEYHYHKKALATLALVEVKNAGAYGVVEIDKKGRILNFLEKSGGSSSRLINGGVYVFDRKLMDLIPPGKRVSIEEEIFPRLVGNDFFGMPKKVYFIDIGIPENLKRAQRELEEKLAVNS</sequence>
<dbReference type="CDD" id="cd06915">
    <property type="entry name" value="NTP_transferase_WcbM_like"/>
    <property type="match status" value="1"/>
</dbReference>
<dbReference type="PANTHER" id="PTHR22572">
    <property type="entry name" value="SUGAR-1-PHOSPHATE GUANYL TRANSFERASE"/>
    <property type="match status" value="1"/>
</dbReference>
<comment type="caution">
    <text evidence="2">The sequence shown here is derived from an EMBL/GenBank/DDBJ whole genome shotgun (WGS) entry which is preliminary data.</text>
</comment>
<feature type="domain" description="Nucleotidyl transferase" evidence="1">
    <location>
        <begin position="3"/>
        <end position="230"/>
    </location>
</feature>
<gene>
    <name evidence="2" type="ORF">E3J84_02235</name>
</gene>
<dbReference type="Gene3D" id="3.90.550.10">
    <property type="entry name" value="Spore Coat Polysaccharide Biosynthesis Protein SpsA, Chain A"/>
    <property type="match status" value="1"/>
</dbReference>
<dbReference type="Pfam" id="PF00483">
    <property type="entry name" value="NTP_transferase"/>
    <property type="match status" value="1"/>
</dbReference>
<evidence type="ECO:0000313" key="3">
    <source>
        <dbReference type="Proteomes" id="UP000316360"/>
    </source>
</evidence>
<dbReference type="SUPFAM" id="SSF53448">
    <property type="entry name" value="Nucleotide-diphospho-sugar transferases"/>
    <property type="match status" value="1"/>
</dbReference>
<dbReference type="InterPro" id="IPR050486">
    <property type="entry name" value="Mannose-1P_guanyltransferase"/>
</dbReference>
<dbReference type="EMBL" id="SOKJ01000119">
    <property type="protein sequence ID" value="TET11945.1"/>
    <property type="molecule type" value="Genomic_DNA"/>
</dbReference>
<evidence type="ECO:0000259" key="1">
    <source>
        <dbReference type="Pfam" id="PF00483"/>
    </source>
</evidence>
<dbReference type="Proteomes" id="UP000316360">
    <property type="component" value="Unassembled WGS sequence"/>
</dbReference>
<dbReference type="InterPro" id="IPR005835">
    <property type="entry name" value="NTP_transferase_dom"/>
</dbReference>
<dbReference type="AlphaFoldDB" id="A0A523S1M4"/>
<reference evidence="2 3" key="1">
    <citation type="submission" date="2019-03" db="EMBL/GenBank/DDBJ databases">
        <title>Metabolic potential of uncultured bacteria and archaea associated with petroleum seepage in deep-sea sediments.</title>
        <authorList>
            <person name="Dong X."/>
            <person name="Hubert C."/>
        </authorList>
    </citation>
    <scope>NUCLEOTIDE SEQUENCE [LARGE SCALE GENOMIC DNA]</scope>
    <source>
        <strain evidence="2">E44_bin7</strain>
    </source>
</reference>
<accession>A0A523S1M4</accession>
<proteinExistence type="predicted"/>